<reference evidence="2" key="2">
    <citation type="submission" date="2022-06" db="UniProtKB">
        <authorList>
            <consortium name="EnsemblMetazoa"/>
        </authorList>
    </citation>
    <scope>IDENTIFICATION</scope>
    <source>
        <strain evidence="2">p50T (Dazao)</strain>
    </source>
</reference>
<dbReference type="KEGG" id="bmor:101740799"/>
<dbReference type="RefSeq" id="XP_004930684.1">
    <property type="nucleotide sequence ID" value="XM_004930627.5"/>
</dbReference>
<protein>
    <submittedName>
        <fullName evidence="2">Uncharacterized protein</fullName>
    </submittedName>
</protein>
<evidence type="ECO:0000256" key="1">
    <source>
        <dbReference type="SAM" id="SignalP"/>
    </source>
</evidence>
<dbReference type="OrthoDB" id="7378492at2759"/>
<sequence length="702" mass="80178">MGLLWLFFIFNLALVQAEFGTPYLRKSRLCHQWSCINTKLGFPESLPPREQSAVVLSRILPDGAWRNLTDHILDVCYENRPRTYTNTCPGQGLLHCLMYQMIENCPEESLRKDDVCSPVSSLSGFNYMFSQSMYEDLEEHLPVEIRPEWFLRNYFKSKCCQVPPLVNMSTLLECGFSSILQIYTHGPRYAHEKQLHKLPVAVATTSTPKSDSINVVRLPEVQTPDVDITNLDPLDCCDMSEFIQPSWRTQCNFRLNWDNRNRLSIDISHGAATTQTPVPTTKPKALRDFMVVPQSCDKTTCVFKKLNIVSDKGVVDVKSFIKLLDKFTNSYPVWNSAKARVITTCLRKSLIAYDGGCELNNILACTFDVLSENCPLNGNNQTCKHSSRKDTVCQISSSKYRPKHRRDPCSTIPELVNTDILTECNISALSRIEFAPETPIKIKKYGLDISKYKCKGQSVSATCLMDKMEVLNKYTFMDYFKMKDKIRKFTATQPLWTIYNDGYLSAFTNMPMYKEYCSSPKKLLNVVDAMLMTCPESRRQNTQQCRKLFTELTNSIPANKQNLTEEMVNHFHRIFLANVSSPKTGHPKRRIHLKQHKNNPLYYAILNTKEAPRVALLDIPRTSVREPLIIKPVYLRQKNQNTIATPYISDNILRSSPFWLHEQIAAAHSNSTTPVSVARIVLNSTDKIPNLSPNSNVELVTP</sequence>
<evidence type="ECO:0000313" key="2">
    <source>
        <dbReference type="EnsemblMetazoa" id="XP_004930684.1"/>
    </source>
</evidence>
<accession>A0A8R1WMT9</accession>
<dbReference type="Proteomes" id="UP000005204">
    <property type="component" value="Unassembled WGS sequence"/>
</dbReference>
<dbReference type="Gene3D" id="1.10.238.270">
    <property type="match status" value="1"/>
</dbReference>
<feature type="signal peptide" evidence="1">
    <location>
        <begin position="1"/>
        <end position="17"/>
    </location>
</feature>
<keyword evidence="1" id="KW-0732">Signal</keyword>
<proteinExistence type="predicted"/>
<feature type="chain" id="PRO_5035851873" evidence="1">
    <location>
        <begin position="18"/>
        <end position="702"/>
    </location>
</feature>
<reference evidence="3" key="1">
    <citation type="journal article" date="2008" name="Insect Biochem. Mol. Biol.">
        <title>The genome of a lepidopteran model insect, the silkworm Bombyx mori.</title>
        <authorList>
            <consortium name="International Silkworm Genome Consortium"/>
        </authorList>
    </citation>
    <scope>NUCLEOTIDE SEQUENCE [LARGE SCALE GENOMIC DNA]</scope>
    <source>
        <strain evidence="3">p50T</strain>
    </source>
</reference>
<keyword evidence="3" id="KW-1185">Reference proteome</keyword>
<organism evidence="2 3">
    <name type="scientific">Bombyx mori</name>
    <name type="common">Silk moth</name>
    <dbReference type="NCBI Taxonomy" id="7091"/>
    <lineage>
        <taxon>Eukaryota</taxon>
        <taxon>Metazoa</taxon>
        <taxon>Ecdysozoa</taxon>
        <taxon>Arthropoda</taxon>
        <taxon>Hexapoda</taxon>
        <taxon>Insecta</taxon>
        <taxon>Pterygota</taxon>
        <taxon>Neoptera</taxon>
        <taxon>Endopterygota</taxon>
        <taxon>Lepidoptera</taxon>
        <taxon>Glossata</taxon>
        <taxon>Ditrysia</taxon>
        <taxon>Bombycoidea</taxon>
        <taxon>Bombycidae</taxon>
        <taxon>Bombycinae</taxon>
        <taxon>Bombyx</taxon>
    </lineage>
</organism>
<name>A0A8R1WMT9_BOMMO</name>
<dbReference type="EnsemblMetazoa" id="XM_004930627.4">
    <property type="protein sequence ID" value="XP_004930684.1"/>
    <property type="gene ID" value="LOC101740799"/>
</dbReference>
<evidence type="ECO:0000313" key="3">
    <source>
        <dbReference type="Proteomes" id="UP000005204"/>
    </source>
</evidence>
<dbReference type="AlphaFoldDB" id="A0A8R1WMT9"/>
<dbReference type="GeneID" id="101740799"/>